<accession>A0ABW9H3S3</accession>
<comment type="caution">
    <text evidence="6">The sequence shown here is derived from an EMBL/GenBank/DDBJ whole genome shotgun (WGS) entry which is preliminary data.</text>
</comment>
<dbReference type="Gene3D" id="3.40.50.300">
    <property type="entry name" value="P-loop containing nucleotide triphosphate hydrolases"/>
    <property type="match status" value="1"/>
</dbReference>
<dbReference type="Gene3D" id="3.40.50.11420">
    <property type="match status" value="1"/>
</dbReference>
<dbReference type="NCBIfam" id="TIGR00231">
    <property type="entry name" value="small_GTP"/>
    <property type="match status" value="1"/>
</dbReference>
<evidence type="ECO:0000259" key="3">
    <source>
        <dbReference type="Pfam" id="PF01926"/>
    </source>
</evidence>
<keyword evidence="2" id="KW-0342">GTP-binding</keyword>
<sequence length="402" mass="42063">MDTPRGDRPTIGLVGRRNAGKTSLFNALLGQAAGIVSDQPGTTTDAHRVNTEWPGVGPVTLIDTAGFDDTGDLGALRVAKTEALAKGLSLAILVFATGDTEELARWQALRAQGPALPVLSQGDKPGRATLAAALSEQIGEAVILVSGQTGQGLDQLRQAVRALLPTEEAIYITGDLVRAGDRVVLVMPQDQAAPKGRLILPQVQTIRELLDRAALPICSTPETLPAALAALQAPPDLMITDSQAFAQVAALCPAETVLTSFSVLFASYKGRADVFAQGAQRLLAQPAPARILIAEACSHTPTSEDIGRVKLPRLLRKKLGEGVHLDIVGGDDFPSDLSPYDLVIHCGACMFTRSYVLARIAACQAAGVPITNYGMAIAGLTGILSQVTLPDGSRLEAPIDKP</sequence>
<feature type="domain" description="Hydrogen maturase F tetramerization" evidence="5">
    <location>
        <begin position="274"/>
        <end position="386"/>
    </location>
</feature>
<dbReference type="RefSeq" id="WP_408978097.1">
    <property type="nucleotide sequence ID" value="NZ_JBJUVG010000020.1"/>
</dbReference>
<dbReference type="InterPro" id="IPR040644">
    <property type="entry name" value="HydF_tetramer"/>
</dbReference>
<dbReference type="InterPro" id="IPR005225">
    <property type="entry name" value="Small_GTP-bd"/>
</dbReference>
<evidence type="ECO:0000256" key="1">
    <source>
        <dbReference type="ARBA" id="ARBA00022741"/>
    </source>
</evidence>
<dbReference type="NCBIfam" id="TIGR03918">
    <property type="entry name" value="GTP_HydF"/>
    <property type="match status" value="1"/>
</dbReference>
<dbReference type="EMBL" id="JBJUVG010000020">
    <property type="protein sequence ID" value="MFM9414491.1"/>
    <property type="molecule type" value="Genomic_DNA"/>
</dbReference>
<dbReference type="Pfam" id="PF18133">
    <property type="entry name" value="HydF_tetramer"/>
    <property type="match status" value="1"/>
</dbReference>
<evidence type="ECO:0000259" key="5">
    <source>
        <dbReference type="Pfam" id="PF18133"/>
    </source>
</evidence>
<reference evidence="6 7" key="1">
    <citation type="journal article" date="2016" name="Int. J. Syst. Evol. Microbiol.">
        <title>Peptococcus simiae sp. nov., isolated from rhesus macaque faeces and emended description of the genus Peptococcus.</title>
        <authorList>
            <person name="Shkoporov A.N."/>
            <person name="Efimov B.A."/>
            <person name="Kondova I."/>
            <person name="Ouwerling B."/>
            <person name="Chaplin A.V."/>
            <person name="Shcherbakova V.A."/>
            <person name="Langermans J.A.M."/>
        </authorList>
    </citation>
    <scope>NUCLEOTIDE SEQUENCE [LARGE SCALE GENOMIC DNA]</scope>
    <source>
        <strain evidence="6 7">M108</strain>
    </source>
</reference>
<protein>
    <submittedName>
        <fullName evidence="6">[FeFe] hydrogenase H-cluster maturation GTPase HydF</fullName>
    </submittedName>
</protein>
<organism evidence="6 7">
    <name type="scientific">Peptococcus simiae</name>
    <dbReference type="NCBI Taxonomy" id="1643805"/>
    <lineage>
        <taxon>Bacteria</taxon>
        <taxon>Bacillati</taxon>
        <taxon>Bacillota</taxon>
        <taxon>Clostridia</taxon>
        <taxon>Eubacteriales</taxon>
        <taxon>Peptococcaceae</taxon>
        <taxon>Peptococcus</taxon>
    </lineage>
</organism>
<dbReference type="InterPro" id="IPR006073">
    <property type="entry name" value="GTP-bd"/>
</dbReference>
<dbReference type="PANTHER" id="PTHR42714">
    <property type="entry name" value="TRNA MODIFICATION GTPASE GTPBP3"/>
    <property type="match status" value="1"/>
</dbReference>
<dbReference type="Proteomes" id="UP001631949">
    <property type="component" value="Unassembled WGS sequence"/>
</dbReference>
<dbReference type="InterPro" id="IPR041606">
    <property type="entry name" value="HydF_dimer"/>
</dbReference>
<gene>
    <name evidence="6" type="primary">hydF</name>
    <name evidence="6" type="ORF">ACKQTC_08940</name>
</gene>
<proteinExistence type="predicted"/>
<dbReference type="PANTHER" id="PTHR42714:SF6">
    <property type="entry name" value="TRANSLATION INITIATION FACTOR IF-2"/>
    <property type="match status" value="1"/>
</dbReference>
<evidence type="ECO:0000256" key="2">
    <source>
        <dbReference type="ARBA" id="ARBA00023134"/>
    </source>
</evidence>
<keyword evidence="7" id="KW-1185">Reference proteome</keyword>
<feature type="domain" description="Hydrogen maturase F dimerization" evidence="4">
    <location>
        <begin position="173"/>
        <end position="270"/>
    </location>
</feature>
<evidence type="ECO:0000313" key="6">
    <source>
        <dbReference type="EMBL" id="MFM9414491.1"/>
    </source>
</evidence>
<dbReference type="SUPFAM" id="SSF52540">
    <property type="entry name" value="P-loop containing nucleoside triphosphate hydrolases"/>
    <property type="match status" value="1"/>
</dbReference>
<dbReference type="Gene3D" id="3.40.50.11410">
    <property type="match status" value="1"/>
</dbReference>
<dbReference type="Pfam" id="PF01926">
    <property type="entry name" value="MMR_HSR1"/>
    <property type="match status" value="1"/>
</dbReference>
<dbReference type="Pfam" id="PF18128">
    <property type="entry name" value="HydF_dimer"/>
    <property type="match status" value="1"/>
</dbReference>
<evidence type="ECO:0000313" key="7">
    <source>
        <dbReference type="Proteomes" id="UP001631949"/>
    </source>
</evidence>
<dbReference type="InterPro" id="IPR027417">
    <property type="entry name" value="P-loop_NTPase"/>
</dbReference>
<dbReference type="InterPro" id="IPR023873">
    <property type="entry name" value="FeFe-hyd_GTPase_HydF"/>
</dbReference>
<keyword evidence="1" id="KW-0547">Nucleotide-binding</keyword>
<name>A0ABW9H3S3_9FIRM</name>
<feature type="domain" description="G" evidence="3">
    <location>
        <begin position="10"/>
        <end position="96"/>
    </location>
</feature>
<evidence type="ECO:0000259" key="4">
    <source>
        <dbReference type="Pfam" id="PF18128"/>
    </source>
</evidence>
<dbReference type="CDD" id="cd00880">
    <property type="entry name" value="Era_like"/>
    <property type="match status" value="1"/>
</dbReference>